<dbReference type="RefSeq" id="WP_305933305.1">
    <property type="nucleotide sequence ID" value="NZ_JAVAIM010000001.1"/>
</dbReference>
<feature type="transmembrane region" description="Helical" evidence="4">
    <location>
        <begin position="106"/>
        <end position="126"/>
    </location>
</feature>
<feature type="domain" description="HTH luxR-type" evidence="5">
    <location>
        <begin position="1"/>
        <end position="66"/>
    </location>
</feature>
<dbReference type="PANTHER" id="PTHR44688">
    <property type="entry name" value="DNA-BINDING TRANSCRIPTIONAL ACTIVATOR DEVR_DOSR"/>
    <property type="match status" value="1"/>
</dbReference>
<organism evidence="6 7">
    <name type="scientific">Qipengyuania profundimaris</name>
    <dbReference type="NCBI Taxonomy" id="3067652"/>
    <lineage>
        <taxon>Bacteria</taxon>
        <taxon>Pseudomonadati</taxon>
        <taxon>Pseudomonadota</taxon>
        <taxon>Alphaproteobacteria</taxon>
        <taxon>Sphingomonadales</taxon>
        <taxon>Erythrobacteraceae</taxon>
        <taxon>Qipengyuania</taxon>
    </lineage>
</organism>
<gene>
    <name evidence="6" type="ORF">Q9K02_13170</name>
</gene>
<keyword evidence="1" id="KW-0805">Transcription regulation</keyword>
<dbReference type="PRINTS" id="PR00038">
    <property type="entry name" value="HTHLUXR"/>
</dbReference>
<dbReference type="Pfam" id="PF13211">
    <property type="entry name" value="DUF4019"/>
    <property type="match status" value="1"/>
</dbReference>
<keyword evidence="4" id="KW-1133">Transmembrane helix</keyword>
<keyword evidence="2" id="KW-0238">DNA-binding</keyword>
<dbReference type="InterPro" id="IPR016032">
    <property type="entry name" value="Sig_transdc_resp-reg_C-effctor"/>
</dbReference>
<evidence type="ECO:0000256" key="4">
    <source>
        <dbReference type="SAM" id="Phobius"/>
    </source>
</evidence>
<keyword evidence="7" id="KW-1185">Reference proteome</keyword>
<dbReference type="SUPFAM" id="SSF46894">
    <property type="entry name" value="C-terminal effector domain of the bipartite response regulators"/>
    <property type="match status" value="1"/>
</dbReference>
<dbReference type="PANTHER" id="PTHR44688:SF16">
    <property type="entry name" value="DNA-BINDING TRANSCRIPTIONAL ACTIVATOR DEVR_DOSR"/>
    <property type="match status" value="1"/>
</dbReference>
<dbReference type="Pfam" id="PF00196">
    <property type="entry name" value="GerE"/>
    <property type="match status" value="1"/>
</dbReference>
<evidence type="ECO:0000313" key="7">
    <source>
        <dbReference type="Proteomes" id="UP001240639"/>
    </source>
</evidence>
<dbReference type="InterPro" id="IPR025091">
    <property type="entry name" value="DUF4019"/>
</dbReference>
<dbReference type="Gene3D" id="1.10.10.10">
    <property type="entry name" value="Winged helix-like DNA-binding domain superfamily/Winged helix DNA-binding domain"/>
    <property type="match status" value="1"/>
</dbReference>
<evidence type="ECO:0000313" key="6">
    <source>
        <dbReference type="EMBL" id="MDP4576087.1"/>
    </source>
</evidence>
<dbReference type="SMART" id="SM00421">
    <property type="entry name" value="HTH_LUXR"/>
    <property type="match status" value="1"/>
</dbReference>
<keyword evidence="3" id="KW-0804">Transcription</keyword>
<proteinExistence type="predicted"/>
<dbReference type="InterPro" id="IPR036388">
    <property type="entry name" value="WH-like_DNA-bd_sf"/>
</dbReference>
<sequence length="257" mass="27033">MEGGVASLTDREREVLRLLLAGHTAKSAAAELDLSVHTVNDYLREARKKLGVASSREAARILGEQNEQPPQSAPQNAAPEQIGMADAATATDTLMPSATPGRRNRVAWIIGGTLMFTAIVAAVLLATSSGSHDAGEDEMEASLQQGTPAEAAARDWIKLVDAGNYQESWAQAGSMFKSAVTADAWAKQVTPVRQPLGEVVSRNLKGIDAPASLPGAPKGEYRIVTFDTDYASAAGAVETVVLAKSGSDWGVVGYFIR</sequence>
<accession>A0ABT9HSH1</accession>
<keyword evidence="4" id="KW-0472">Membrane</keyword>
<reference evidence="6 7" key="1">
    <citation type="submission" date="2023-08" db="EMBL/GenBank/DDBJ databases">
        <title>genomic of G39.</title>
        <authorList>
            <person name="Wang Y."/>
        </authorList>
    </citation>
    <scope>NUCLEOTIDE SEQUENCE [LARGE SCALE GENOMIC DNA]</scope>
    <source>
        <strain evidence="6 7">G39</strain>
    </source>
</reference>
<dbReference type="Proteomes" id="UP001240639">
    <property type="component" value="Unassembled WGS sequence"/>
</dbReference>
<name>A0ABT9HSH1_9SPHN</name>
<evidence type="ECO:0000259" key="5">
    <source>
        <dbReference type="PROSITE" id="PS50043"/>
    </source>
</evidence>
<evidence type="ECO:0000256" key="1">
    <source>
        <dbReference type="ARBA" id="ARBA00023015"/>
    </source>
</evidence>
<evidence type="ECO:0000256" key="2">
    <source>
        <dbReference type="ARBA" id="ARBA00023125"/>
    </source>
</evidence>
<protein>
    <submittedName>
        <fullName evidence="6">DUF4019 domain-containing protein</fullName>
    </submittedName>
</protein>
<dbReference type="PROSITE" id="PS50043">
    <property type="entry name" value="HTH_LUXR_2"/>
    <property type="match status" value="1"/>
</dbReference>
<evidence type="ECO:0000256" key="3">
    <source>
        <dbReference type="ARBA" id="ARBA00023163"/>
    </source>
</evidence>
<dbReference type="EMBL" id="JAVAIM010000001">
    <property type="protein sequence ID" value="MDP4576087.1"/>
    <property type="molecule type" value="Genomic_DNA"/>
</dbReference>
<dbReference type="CDD" id="cd06170">
    <property type="entry name" value="LuxR_C_like"/>
    <property type="match status" value="1"/>
</dbReference>
<comment type="caution">
    <text evidence="6">The sequence shown here is derived from an EMBL/GenBank/DDBJ whole genome shotgun (WGS) entry which is preliminary data.</text>
</comment>
<dbReference type="InterPro" id="IPR000792">
    <property type="entry name" value="Tscrpt_reg_LuxR_C"/>
</dbReference>
<keyword evidence="4" id="KW-0812">Transmembrane</keyword>